<dbReference type="EMBL" id="QNUH01000012">
    <property type="protein sequence ID" value="REC76077.1"/>
    <property type="molecule type" value="Genomic_DNA"/>
</dbReference>
<keyword evidence="2" id="KW-1185">Reference proteome</keyword>
<dbReference type="RefSeq" id="WP_116012726.1">
    <property type="nucleotide sequence ID" value="NZ_QNUH01000012.1"/>
</dbReference>
<name>A0A3D9DDH4_9FLAO</name>
<protein>
    <submittedName>
        <fullName evidence="1">Uncharacterized protein</fullName>
    </submittedName>
</protein>
<evidence type="ECO:0000313" key="2">
    <source>
        <dbReference type="Proteomes" id="UP000257030"/>
    </source>
</evidence>
<reference evidence="1 2" key="1">
    <citation type="journal article" date="2010" name="Syst. Appl. Microbiol.">
        <title>Four new species of Chryseobacterium from the rhizosphere of coastal sand dune plants, Chryseobacterium elymi sp. nov., Chryseobacterium hagamense sp. nov., Chryseobacterium lathyri sp. nov. and Chryseobacterium rhizosphaerae sp. nov.</title>
        <authorList>
            <person name="Cho S.H."/>
            <person name="Lee K.S."/>
            <person name="Shin D.S."/>
            <person name="Han J.H."/>
            <person name="Park K.S."/>
            <person name="Lee C.H."/>
            <person name="Park K.H."/>
            <person name="Kim S.B."/>
        </authorList>
    </citation>
    <scope>NUCLEOTIDE SEQUENCE [LARGE SCALE GENOMIC DNA]</scope>
    <source>
        <strain evidence="1 2">KCTC 22547</strain>
    </source>
</reference>
<comment type="caution">
    <text evidence="1">The sequence shown here is derived from an EMBL/GenBank/DDBJ whole genome shotgun (WGS) entry which is preliminary data.</text>
</comment>
<evidence type="ECO:0000313" key="1">
    <source>
        <dbReference type="EMBL" id="REC76077.1"/>
    </source>
</evidence>
<dbReference type="Proteomes" id="UP000257030">
    <property type="component" value="Unassembled WGS sequence"/>
</dbReference>
<sequence>MEIIPHYIFKEFEENYLQEYVIHLSEDAEKITLLDYYEKLDDYYSGLVRVLGDLFNDQLIDIIKNNFHWEVFRGFVFVKFPDLFESQIDGTLEKATIRYSFEMNRLIENRLDIGVSLYMELNNILSFLTNKIIEAALNRPENNNDEKRKRVVLTNPKKLALLQAIGFFDLPTITELSEDDQNKIVALLLDADKKEFVYKNRLNLNSKNPNYQIDKYTAFQYVEEMEQLLNGMQ</sequence>
<organism evidence="1 2">
    <name type="scientific">Chryseobacterium elymi</name>
    <dbReference type="NCBI Taxonomy" id="395936"/>
    <lineage>
        <taxon>Bacteria</taxon>
        <taxon>Pseudomonadati</taxon>
        <taxon>Bacteroidota</taxon>
        <taxon>Flavobacteriia</taxon>
        <taxon>Flavobacteriales</taxon>
        <taxon>Weeksellaceae</taxon>
        <taxon>Chryseobacterium group</taxon>
        <taxon>Chryseobacterium</taxon>
    </lineage>
</organism>
<dbReference type="OrthoDB" id="1244499at2"/>
<gene>
    <name evidence="1" type="ORF">DRF60_14430</name>
</gene>
<dbReference type="AlphaFoldDB" id="A0A3D9DDH4"/>
<accession>A0A3D9DDH4</accession>
<proteinExistence type="predicted"/>